<evidence type="ECO:0000313" key="3">
    <source>
        <dbReference type="EnsemblMetazoa" id="ASIC020935-PA"/>
    </source>
</evidence>
<sequence>MRGWCVVCSAVVVAVDFHLRANTLRTGWLVGFGRFRAVTIRTPRNAVAPTKTDREAHESSIFYTSNDGQVARAPDPKPDAPNGSRGCPEQMHLGAQRTADDKCANSNRIVLPDRRIVREEVSCTL</sequence>
<proteinExistence type="predicted"/>
<reference evidence="3" key="2">
    <citation type="submission" date="2020-05" db="UniProtKB">
        <authorList>
            <consortium name="EnsemblMetazoa"/>
        </authorList>
    </citation>
    <scope>IDENTIFICATION</scope>
</reference>
<reference evidence="2 4" key="1">
    <citation type="journal article" date="2014" name="BMC Genomics">
        <title>Genome sequence of Anopheles sinensis provides insight into genetics basis of mosquito competence for malaria parasites.</title>
        <authorList>
            <person name="Zhou D."/>
            <person name="Zhang D."/>
            <person name="Ding G."/>
            <person name="Shi L."/>
            <person name="Hou Q."/>
            <person name="Ye Y."/>
            <person name="Xu Y."/>
            <person name="Zhou H."/>
            <person name="Xiong C."/>
            <person name="Li S."/>
            <person name="Yu J."/>
            <person name="Hong S."/>
            <person name="Yu X."/>
            <person name="Zou P."/>
            <person name="Chen C."/>
            <person name="Chang X."/>
            <person name="Wang W."/>
            <person name="Lv Y."/>
            <person name="Sun Y."/>
            <person name="Ma L."/>
            <person name="Shen B."/>
            <person name="Zhu C."/>
        </authorList>
    </citation>
    <scope>NUCLEOTIDE SEQUENCE [LARGE SCALE GENOMIC DNA]</scope>
</reference>
<dbReference type="EMBL" id="ATLV01025914">
    <property type="status" value="NOT_ANNOTATED_CDS"/>
    <property type="molecule type" value="Genomic_DNA"/>
</dbReference>
<evidence type="ECO:0000313" key="4">
    <source>
        <dbReference type="Proteomes" id="UP000030765"/>
    </source>
</evidence>
<dbReference type="AlphaFoldDB" id="A0A084WR35"/>
<dbReference type="VEuPathDB" id="VectorBase:ASIC020935"/>
<organism evidence="2">
    <name type="scientific">Anopheles sinensis</name>
    <name type="common">Mosquito</name>
    <dbReference type="NCBI Taxonomy" id="74873"/>
    <lineage>
        <taxon>Eukaryota</taxon>
        <taxon>Metazoa</taxon>
        <taxon>Ecdysozoa</taxon>
        <taxon>Arthropoda</taxon>
        <taxon>Hexapoda</taxon>
        <taxon>Insecta</taxon>
        <taxon>Pterygota</taxon>
        <taxon>Neoptera</taxon>
        <taxon>Endopterygota</taxon>
        <taxon>Diptera</taxon>
        <taxon>Nematocera</taxon>
        <taxon>Culicoidea</taxon>
        <taxon>Culicidae</taxon>
        <taxon>Anophelinae</taxon>
        <taxon>Anopheles</taxon>
    </lineage>
</organism>
<keyword evidence="4" id="KW-1185">Reference proteome</keyword>
<dbReference type="EMBL" id="KE525402">
    <property type="protein sequence ID" value="KFB52679.1"/>
    <property type="molecule type" value="Genomic_DNA"/>
</dbReference>
<evidence type="ECO:0000256" key="1">
    <source>
        <dbReference type="SAM" id="MobiDB-lite"/>
    </source>
</evidence>
<gene>
    <name evidence="2" type="ORF">ZHAS_00020935</name>
</gene>
<name>A0A084WR35_ANOSI</name>
<protein>
    <submittedName>
        <fullName evidence="2 3">Uncharacterized protein</fullName>
    </submittedName>
</protein>
<dbReference type="Proteomes" id="UP000030765">
    <property type="component" value="Unassembled WGS sequence"/>
</dbReference>
<dbReference type="EnsemblMetazoa" id="ASIC020935-RA">
    <property type="protein sequence ID" value="ASIC020935-PA"/>
    <property type="gene ID" value="ASIC020935"/>
</dbReference>
<feature type="region of interest" description="Disordered" evidence="1">
    <location>
        <begin position="48"/>
        <end position="100"/>
    </location>
</feature>
<evidence type="ECO:0000313" key="2">
    <source>
        <dbReference type="EMBL" id="KFB52679.1"/>
    </source>
</evidence>
<accession>A0A084WR35</accession>